<dbReference type="EMBL" id="MU858279">
    <property type="protein sequence ID" value="KAK4207685.1"/>
    <property type="molecule type" value="Genomic_DNA"/>
</dbReference>
<evidence type="ECO:0000313" key="2">
    <source>
        <dbReference type="EMBL" id="KAK4207685.1"/>
    </source>
</evidence>
<sequence>MGLVLYNPPDSEFLSGGEHRYLPGRPATEGLNPHAKHHRRPLSWSTRKLDDAHLAGVAALFDDNGPRSRSLRQNHPKCNSHLVTLAKTNLRLNRQYGRYCNDPSRITRGHIQRSYRQAYDDNVRGGRELARSGLVLPGEDAGSRGRCRSGSRSRSNSPPSLDRQDAFRDPLTTKKRSYRTALMSAEDVEDQDEELYRMGLLYDDDSERGSGFTLDTIVHDEPVYKVNTRPAKRGRRNGRKEEPKEDWVEFELPLELSYAAISQDPELAAYLKATNEEDTGGPALSPRKRRTESPERDNQPLTVIYELEDDDYSQEDISDEEVLMDGFNNHGNLYGAKENEAEEDDEAWAFINDDNDSNDGTDGCDAAGISMMHQEQDVWVHVHHPSGSDPDPAGSRGDRDEHGS</sequence>
<evidence type="ECO:0000313" key="3">
    <source>
        <dbReference type="Proteomes" id="UP001301769"/>
    </source>
</evidence>
<feature type="region of interest" description="Disordered" evidence="1">
    <location>
        <begin position="381"/>
        <end position="404"/>
    </location>
</feature>
<name>A0AAN7B4B2_9PEZI</name>
<gene>
    <name evidence="2" type="ORF">QBC37DRAFT_298170</name>
</gene>
<organism evidence="2 3">
    <name type="scientific">Rhypophila decipiens</name>
    <dbReference type="NCBI Taxonomy" id="261697"/>
    <lineage>
        <taxon>Eukaryota</taxon>
        <taxon>Fungi</taxon>
        <taxon>Dikarya</taxon>
        <taxon>Ascomycota</taxon>
        <taxon>Pezizomycotina</taxon>
        <taxon>Sordariomycetes</taxon>
        <taxon>Sordariomycetidae</taxon>
        <taxon>Sordariales</taxon>
        <taxon>Naviculisporaceae</taxon>
        <taxon>Rhypophila</taxon>
    </lineage>
</organism>
<reference evidence="2" key="2">
    <citation type="submission" date="2023-05" db="EMBL/GenBank/DDBJ databases">
        <authorList>
            <consortium name="Lawrence Berkeley National Laboratory"/>
            <person name="Steindorff A."/>
            <person name="Hensen N."/>
            <person name="Bonometti L."/>
            <person name="Westerberg I."/>
            <person name="Brannstrom I.O."/>
            <person name="Guillou S."/>
            <person name="Cros-Aarteil S."/>
            <person name="Calhoun S."/>
            <person name="Haridas S."/>
            <person name="Kuo A."/>
            <person name="Mondo S."/>
            <person name="Pangilinan J."/>
            <person name="Riley R."/>
            <person name="Labutti K."/>
            <person name="Andreopoulos B."/>
            <person name="Lipzen A."/>
            <person name="Chen C."/>
            <person name="Yanf M."/>
            <person name="Daum C."/>
            <person name="Ng V."/>
            <person name="Clum A."/>
            <person name="Ohm R."/>
            <person name="Martin F."/>
            <person name="Silar P."/>
            <person name="Natvig D."/>
            <person name="Lalanne C."/>
            <person name="Gautier V."/>
            <person name="Ament-Velasquez S.L."/>
            <person name="Kruys A."/>
            <person name="Hutchinson M.I."/>
            <person name="Powell A.J."/>
            <person name="Barry K."/>
            <person name="Miller A.N."/>
            <person name="Grigoriev I.V."/>
            <person name="Debuchy R."/>
            <person name="Gladieux P."/>
            <person name="Thoren M.H."/>
            <person name="Johannesson H."/>
        </authorList>
    </citation>
    <scope>NUCLEOTIDE SEQUENCE</scope>
    <source>
        <strain evidence="2">PSN293</strain>
    </source>
</reference>
<feature type="region of interest" description="Disordered" evidence="1">
    <location>
        <begin position="131"/>
        <end position="173"/>
    </location>
</feature>
<dbReference type="Proteomes" id="UP001301769">
    <property type="component" value="Unassembled WGS sequence"/>
</dbReference>
<evidence type="ECO:0000256" key="1">
    <source>
        <dbReference type="SAM" id="MobiDB-lite"/>
    </source>
</evidence>
<comment type="caution">
    <text evidence="2">The sequence shown here is derived from an EMBL/GenBank/DDBJ whole genome shotgun (WGS) entry which is preliminary data.</text>
</comment>
<proteinExistence type="predicted"/>
<protein>
    <submittedName>
        <fullName evidence="2">Uncharacterized protein</fullName>
    </submittedName>
</protein>
<keyword evidence="3" id="KW-1185">Reference proteome</keyword>
<reference evidence="2" key="1">
    <citation type="journal article" date="2023" name="Mol. Phylogenet. Evol.">
        <title>Genome-scale phylogeny and comparative genomics of the fungal order Sordariales.</title>
        <authorList>
            <person name="Hensen N."/>
            <person name="Bonometti L."/>
            <person name="Westerberg I."/>
            <person name="Brannstrom I.O."/>
            <person name="Guillou S."/>
            <person name="Cros-Aarteil S."/>
            <person name="Calhoun S."/>
            <person name="Haridas S."/>
            <person name="Kuo A."/>
            <person name="Mondo S."/>
            <person name="Pangilinan J."/>
            <person name="Riley R."/>
            <person name="LaButti K."/>
            <person name="Andreopoulos B."/>
            <person name="Lipzen A."/>
            <person name="Chen C."/>
            <person name="Yan M."/>
            <person name="Daum C."/>
            <person name="Ng V."/>
            <person name="Clum A."/>
            <person name="Steindorff A."/>
            <person name="Ohm R.A."/>
            <person name="Martin F."/>
            <person name="Silar P."/>
            <person name="Natvig D.O."/>
            <person name="Lalanne C."/>
            <person name="Gautier V."/>
            <person name="Ament-Velasquez S.L."/>
            <person name="Kruys A."/>
            <person name="Hutchinson M.I."/>
            <person name="Powell A.J."/>
            <person name="Barry K."/>
            <person name="Miller A.N."/>
            <person name="Grigoriev I.V."/>
            <person name="Debuchy R."/>
            <person name="Gladieux P."/>
            <person name="Hiltunen Thoren M."/>
            <person name="Johannesson H."/>
        </authorList>
    </citation>
    <scope>NUCLEOTIDE SEQUENCE</scope>
    <source>
        <strain evidence="2">PSN293</strain>
    </source>
</reference>
<dbReference type="AlphaFoldDB" id="A0AAN7B4B2"/>
<feature type="region of interest" description="Disordered" evidence="1">
    <location>
        <begin position="274"/>
        <end position="301"/>
    </location>
</feature>
<accession>A0AAN7B4B2</accession>
<feature type="compositionally biased region" description="Basic and acidic residues" evidence="1">
    <location>
        <begin position="162"/>
        <end position="172"/>
    </location>
</feature>